<feature type="compositionally biased region" description="Low complexity" evidence="9">
    <location>
        <begin position="415"/>
        <end position="432"/>
    </location>
</feature>
<dbReference type="GO" id="GO:0120104">
    <property type="term" value="C:mitotic actomyosin contractile ring, proximal layer"/>
    <property type="evidence" value="ECO:0007669"/>
    <property type="project" value="TreeGrafter"/>
</dbReference>
<organism evidence="12 13">
    <name type="scientific">Crucibulum laeve</name>
    <dbReference type="NCBI Taxonomy" id="68775"/>
    <lineage>
        <taxon>Eukaryota</taxon>
        <taxon>Fungi</taxon>
        <taxon>Dikarya</taxon>
        <taxon>Basidiomycota</taxon>
        <taxon>Agaricomycotina</taxon>
        <taxon>Agaricomycetes</taxon>
        <taxon>Agaricomycetidae</taxon>
        <taxon>Agaricales</taxon>
        <taxon>Agaricineae</taxon>
        <taxon>Nidulariaceae</taxon>
        <taxon>Crucibulum</taxon>
    </lineage>
</organism>
<dbReference type="PRINTS" id="PR00499">
    <property type="entry name" value="P67PHOX"/>
</dbReference>
<dbReference type="EMBL" id="ML213590">
    <property type="protein sequence ID" value="TFK44977.1"/>
    <property type="molecule type" value="Genomic_DNA"/>
</dbReference>
<dbReference type="InterPro" id="IPR001452">
    <property type="entry name" value="SH3_domain"/>
</dbReference>
<dbReference type="STRING" id="68775.A0A5C3MJA6"/>
<evidence type="ECO:0000256" key="4">
    <source>
        <dbReference type="ARBA" id="ARBA00022553"/>
    </source>
</evidence>
<dbReference type="Pfam" id="PF00611">
    <property type="entry name" value="FCH"/>
    <property type="match status" value="1"/>
</dbReference>
<evidence type="ECO:0000259" key="10">
    <source>
        <dbReference type="PROSITE" id="PS50002"/>
    </source>
</evidence>
<dbReference type="Gene3D" id="1.20.1270.60">
    <property type="entry name" value="Arfaptin homology (AH) domain/BAR domain"/>
    <property type="match status" value="1"/>
</dbReference>
<dbReference type="PROSITE" id="PS50002">
    <property type="entry name" value="SH3"/>
    <property type="match status" value="1"/>
</dbReference>
<evidence type="ECO:0000313" key="12">
    <source>
        <dbReference type="EMBL" id="TFK44977.1"/>
    </source>
</evidence>
<feature type="compositionally biased region" description="Polar residues" evidence="9">
    <location>
        <begin position="353"/>
        <end position="387"/>
    </location>
</feature>
<evidence type="ECO:0000256" key="1">
    <source>
        <dbReference type="ARBA" id="ARBA00004245"/>
    </source>
</evidence>
<feature type="coiled-coil region" evidence="8">
    <location>
        <begin position="188"/>
        <end position="215"/>
    </location>
</feature>
<keyword evidence="3" id="KW-0963">Cytoplasm</keyword>
<evidence type="ECO:0000256" key="7">
    <source>
        <dbReference type="PROSITE-ProRule" id="PRU01077"/>
    </source>
</evidence>
<sequence>MAQPSATALSRYATARTPSEDIYNGSASRDFCNSFWGVGDAGPNVLFARMRGAAKTTDELRNFWSERSMIEEEYASRLSKLAKAPIGADEIGDLRVSFDTLRLETEKQAQSHLKLAHQIRDELESVTGQFHLKQVNHRRTFQAALEKKFKAKQTQEAYVAKAREKYDADCLRINSYSQQASFMQGKDLDRIQMKLQRAKQTVQANERDLANFTKTLLDLLPEWEADWKEFCDTCQDLEEERIDFMKDTMWAYANGVSTICVEDDVSCEGIRTTLDQLEAVHDVRSFVEEYGTGNSIPEPPEFDPENGPQKTGPIIRTADFARVSRRPPLIQPEGELSDPQSRHQHHHEAPTVADTSPPQQHTNGDIRQPSPHSQISNEASAAQNGNTRARVRDSRSPPRTEPPSNPPPPLPESQPPSRQASASASTPAAAPANGLTRRRTQRQSQPLPVPGRQGGQTSRGGQNTERAPTPPPLPNQGNNLNNHILFYVKALYDYEATTEEEFDFQTNDIIAVTATPDDGWWSGELLDENRREEGRNIFPSNFVCLF</sequence>
<keyword evidence="5" id="KW-0206">Cytoskeleton</keyword>
<keyword evidence="7 8" id="KW-0175">Coiled coil</keyword>
<keyword evidence="4" id="KW-0597">Phosphoprotein</keyword>
<evidence type="ECO:0000256" key="6">
    <source>
        <dbReference type="PROSITE-ProRule" id="PRU00192"/>
    </source>
</evidence>
<gene>
    <name evidence="12" type="ORF">BDQ12DRAFT_695292</name>
</gene>
<dbReference type="FunFam" id="2.30.30.40:FF:000312">
    <property type="entry name" value="Related to Cell division control protein 15"/>
    <property type="match status" value="1"/>
</dbReference>
<dbReference type="SUPFAM" id="SSF50044">
    <property type="entry name" value="SH3-domain"/>
    <property type="match status" value="1"/>
</dbReference>
<dbReference type="SMART" id="SM00326">
    <property type="entry name" value="SH3"/>
    <property type="match status" value="1"/>
</dbReference>
<dbReference type="PANTHER" id="PTHR23065:SF7">
    <property type="entry name" value="NOSTRIN, ISOFORM H"/>
    <property type="match status" value="1"/>
</dbReference>
<protein>
    <recommendedName>
        <fullName evidence="14">SH3 domain-containing protein</fullName>
    </recommendedName>
</protein>
<evidence type="ECO:0000256" key="8">
    <source>
        <dbReference type="SAM" id="Coils"/>
    </source>
</evidence>
<dbReference type="PANTHER" id="PTHR23065">
    <property type="entry name" value="PROLINE-SERINE-THREONINE PHOSPHATASE INTERACTING PROTEIN 1"/>
    <property type="match status" value="1"/>
</dbReference>
<evidence type="ECO:0000256" key="9">
    <source>
        <dbReference type="SAM" id="MobiDB-lite"/>
    </source>
</evidence>
<evidence type="ECO:0000256" key="2">
    <source>
        <dbReference type="ARBA" id="ARBA00022443"/>
    </source>
</evidence>
<dbReference type="OrthoDB" id="19092at2759"/>
<dbReference type="CDD" id="cd07651">
    <property type="entry name" value="F-BAR_PombeCdc15_like"/>
    <property type="match status" value="1"/>
</dbReference>
<evidence type="ECO:0008006" key="14">
    <source>
        <dbReference type="Google" id="ProtNLM"/>
    </source>
</evidence>
<feature type="region of interest" description="Disordered" evidence="9">
    <location>
        <begin position="291"/>
        <end position="478"/>
    </location>
</feature>
<dbReference type="PRINTS" id="PR00452">
    <property type="entry name" value="SH3DOMAIN"/>
</dbReference>
<comment type="subcellular location">
    <subcellularLocation>
        <location evidence="1">Cytoplasm</location>
        <location evidence="1">Cytoskeleton</location>
    </subcellularLocation>
</comment>
<dbReference type="InterPro" id="IPR001060">
    <property type="entry name" value="FCH_dom"/>
</dbReference>
<dbReference type="AlphaFoldDB" id="A0A5C3MJA6"/>
<feature type="domain" description="F-BAR" evidence="11">
    <location>
        <begin position="29"/>
        <end position="282"/>
    </location>
</feature>
<dbReference type="GO" id="GO:0009898">
    <property type="term" value="C:cytoplasmic side of plasma membrane"/>
    <property type="evidence" value="ECO:0007669"/>
    <property type="project" value="TreeGrafter"/>
</dbReference>
<name>A0A5C3MJA6_9AGAR</name>
<evidence type="ECO:0000259" key="11">
    <source>
        <dbReference type="PROSITE" id="PS51741"/>
    </source>
</evidence>
<keyword evidence="2 6" id="KW-0728">SH3 domain</keyword>
<keyword evidence="13" id="KW-1185">Reference proteome</keyword>
<dbReference type="Proteomes" id="UP000308652">
    <property type="component" value="Unassembled WGS sequence"/>
</dbReference>
<dbReference type="GO" id="GO:0030036">
    <property type="term" value="P:actin cytoskeleton organization"/>
    <property type="evidence" value="ECO:0007669"/>
    <property type="project" value="UniProtKB-ARBA"/>
</dbReference>
<reference evidence="12 13" key="1">
    <citation type="journal article" date="2019" name="Nat. Ecol. Evol.">
        <title>Megaphylogeny resolves global patterns of mushroom evolution.</title>
        <authorList>
            <person name="Varga T."/>
            <person name="Krizsan K."/>
            <person name="Foldi C."/>
            <person name="Dima B."/>
            <person name="Sanchez-Garcia M."/>
            <person name="Sanchez-Ramirez S."/>
            <person name="Szollosi G.J."/>
            <person name="Szarkandi J.G."/>
            <person name="Papp V."/>
            <person name="Albert L."/>
            <person name="Andreopoulos W."/>
            <person name="Angelini C."/>
            <person name="Antonin V."/>
            <person name="Barry K.W."/>
            <person name="Bougher N.L."/>
            <person name="Buchanan P."/>
            <person name="Buyck B."/>
            <person name="Bense V."/>
            <person name="Catcheside P."/>
            <person name="Chovatia M."/>
            <person name="Cooper J."/>
            <person name="Damon W."/>
            <person name="Desjardin D."/>
            <person name="Finy P."/>
            <person name="Geml J."/>
            <person name="Haridas S."/>
            <person name="Hughes K."/>
            <person name="Justo A."/>
            <person name="Karasinski D."/>
            <person name="Kautmanova I."/>
            <person name="Kiss B."/>
            <person name="Kocsube S."/>
            <person name="Kotiranta H."/>
            <person name="LaButti K.M."/>
            <person name="Lechner B.E."/>
            <person name="Liimatainen K."/>
            <person name="Lipzen A."/>
            <person name="Lukacs Z."/>
            <person name="Mihaltcheva S."/>
            <person name="Morgado L.N."/>
            <person name="Niskanen T."/>
            <person name="Noordeloos M.E."/>
            <person name="Ohm R.A."/>
            <person name="Ortiz-Santana B."/>
            <person name="Ovrebo C."/>
            <person name="Racz N."/>
            <person name="Riley R."/>
            <person name="Savchenko A."/>
            <person name="Shiryaev A."/>
            <person name="Soop K."/>
            <person name="Spirin V."/>
            <person name="Szebenyi C."/>
            <person name="Tomsovsky M."/>
            <person name="Tulloss R.E."/>
            <person name="Uehling J."/>
            <person name="Grigoriev I.V."/>
            <person name="Vagvolgyi C."/>
            <person name="Papp T."/>
            <person name="Martin F.M."/>
            <person name="Miettinen O."/>
            <person name="Hibbett D.S."/>
            <person name="Nagy L.G."/>
        </authorList>
    </citation>
    <scope>NUCLEOTIDE SEQUENCE [LARGE SCALE GENOMIC DNA]</scope>
    <source>
        <strain evidence="12 13">CBS 166.37</strain>
    </source>
</reference>
<dbReference type="GO" id="GO:0005543">
    <property type="term" value="F:phospholipid binding"/>
    <property type="evidence" value="ECO:0007669"/>
    <property type="project" value="TreeGrafter"/>
</dbReference>
<dbReference type="InterPro" id="IPR036028">
    <property type="entry name" value="SH3-like_dom_sf"/>
</dbReference>
<evidence type="ECO:0000256" key="3">
    <source>
        <dbReference type="ARBA" id="ARBA00022490"/>
    </source>
</evidence>
<dbReference type="InterPro" id="IPR027267">
    <property type="entry name" value="AH/BAR_dom_sf"/>
</dbReference>
<proteinExistence type="predicted"/>
<feature type="compositionally biased region" description="Pro residues" evidence="9">
    <location>
        <begin position="399"/>
        <end position="414"/>
    </location>
</feature>
<feature type="domain" description="SH3" evidence="10">
    <location>
        <begin position="483"/>
        <end position="546"/>
    </location>
</feature>
<dbReference type="PROSITE" id="PS51741">
    <property type="entry name" value="F_BAR"/>
    <property type="match status" value="1"/>
</dbReference>
<dbReference type="Pfam" id="PF00018">
    <property type="entry name" value="SH3_1"/>
    <property type="match status" value="1"/>
</dbReference>
<evidence type="ECO:0000256" key="5">
    <source>
        <dbReference type="ARBA" id="ARBA00023212"/>
    </source>
</evidence>
<evidence type="ECO:0000313" key="13">
    <source>
        <dbReference type="Proteomes" id="UP000308652"/>
    </source>
</evidence>
<dbReference type="InterPro" id="IPR031160">
    <property type="entry name" value="F_BAR_dom"/>
</dbReference>
<dbReference type="SUPFAM" id="SSF103657">
    <property type="entry name" value="BAR/IMD domain-like"/>
    <property type="match status" value="1"/>
</dbReference>
<dbReference type="CDD" id="cd00174">
    <property type="entry name" value="SH3"/>
    <property type="match status" value="1"/>
</dbReference>
<accession>A0A5C3MJA6</accession>
<dbReference type="Gene3D" id="2.30.30.40">
    <property type="entry name" value="SH3 Domains"/>
    <property type="match status" value="1"/>
</dbReference>
<dbReference type="SMART" id="SM00055">
    <property type="entry name" value="FCH"/>
    <property type="match status" value="1"/>
</dbReference>